<feature type="transmembrane region" description="Helical" evidence="1">
    <location>
        <begin position="48"/>
        <end position="70"/>
    </location>
</feature>
<organism evidence="2 3">
    <name type="scientific">Myotis brandtii</name>
    <name type="common">Brandt's bat</name>
    <dbReference type="NCBI Taxonomy" id="109478"/>
    <lineage>
        <taxon>Eukaryota</taxon>
        <taxon>Metazoa</taxon>
        <taxon>Chordata</taxon>
        <taxon>Craniata</taxon>
        <taxon>Vertebrata</taxon>
        <taxon>Euteleostomi</taxon>
        <taxon>Mammalia</taxon>
        <taxon>Eutheria</taxon>
        <taxon>Laurasiatheria</taxon>
        <taxon>Chiroptera</taxon>
        <taxon>Yangochiroptera</taxon>
        <taxon>Vespertilionidae</taxon>
        <taxon>Myotis</taxon>
    </lineage>
</organism>
<keyword evidence="1" id="KW-0472">Membrane</keyword>
<keyword evidence="1" id="KW-0812">Transmembrane</keyword>
<proteinExistence type="predicted"/>
<dbReference type="Proteomes" id="UP000052978">
    <property type="component" value="Unassembled WGS sequence"/>
</dbReference>
<sequence length="108" mass="11036">MAECQQHSEGGEVAGAVAVTMAITENCGNSESPQILTELDPASFCESVLALLLVVLGIVLGVGGCALMGIRGIDRDPPEAAGPTTALAAQLMGWEEFLEGGGHVILEE</sequence>
<evidence type="ECO:0000313" key="3">
    <source>
        <dbReference type="Proteomes" id="UP000052978"/>
    </source>
</evidence>
<protein>
    <submittedName>
        <fullName evidence="2">Uncharacterized protein</fullName>
    </submittedName>
</protein>
<evidence type="ECO:0000313" key="2">
    <source>
        <dbReference type="EMBL" id="EPQ04779.1"/>
    </source>
</evidence>
<dbReference type="EMBL" id="KE161657">
    <property type="protein sequence ID" value="EPQ04779.1"/>
    <property type="molecule type" value="Genomic_DNA"/>
</dbReference>
<name>S7MJZ3_MYOBR</name>
<keyword evidence="3" id="KW-1185">Reference proteome</keyword>
<accession>S7MJZ3</accession>
<keyword evidence="1" id="KW-1133">Transmembrane helix</keyword>
<evidence type="ECO:0000256" key="1">
    <source>
        <dbReference type="SAM" id="Phobius"/>
    </source>
</evidence>
<gene>
    <name evidence="2" type="ORF">D623_10015873</name>
</gene>
<dbReference type="AlphaFoldDB" id="S7MJZ3"/>
<reference evidence="2 3" key="1">
    <citation type="journal article" date="2013" name="Nat. Commun.">
        <title>Genome analysis reveals insights into physiology and longevity of the Brandt's bat Myotis brandtii.</title>
        <authorList>
            <person name="Seim I."/>
            <person name="Fang X."/>
            <person name="Xiong Z."/>
            <person name="Lobanov A.V."/>
            <person name="Huang Z."/>
            <person name="Ma S."/>
            <person name="Feng Y."/>
            <person name="Turanov A.A."/>
            <person name="Zhu Y."/>
            <person name="Lenz T.L."/>
            <person name="Gerashchenko M.V."/>
            <person name="Fan D."/>
            <person name="Hee Yim S."/>
            <person name="Yao X."/>
            <person name="Jordan D."/>
            <person name="Xiong Y."/>
            <person name="Ma Y."/>
            <person name="Lyapunov A.N."/>
            <person name="Chen G."/>
            <person name="Kulakova O.I."/>
            <person name="Sun Y."/>
            <person name="Lee S.G."/>
            <person name="Bronson R.T."/>
            <person name="Moskalev A.A."/>
            <person name="Sunyaev S.R."/>
            <person name="Zhang G."/>
            <person name="Krogh A."/>
            <person name="Wang J."/>
            <person name="Gladyshev V.N."/>
        </authorList>
    </citation>
    <scope>NUCLEOTIDE SEQUENCE [LARGE SCALE GENOMIC DNA]</scope>
</reference>